<dbReference type="RefSeq" id="XP_064654192.1">
    <property type="nucleotide sequence ID" value="XM_064807683.1"/>
</dbReference>
<reference evidence="2 3" key="1">
    <citation type="submission" date="2023-08" db="EMBL/GenBank/DDBJ databases">
        <title>Black Yeasts Isolated from many extreme environments.</title>
        <authorList>
            <person name="Coleine C."/>
            <person name="Stajich J.E."/>
            <person name="Selbmann L."/>
        </authorList>
    </citation>
    <scope>NUCLEOTIDE SEQUENCE [LARGE SCALE GENOMIC DNA]</scope>
    <source>
        <strain evidence="2 3">CCFEE 5935</strain>
    </source>
</reference>
<dbReference type="EMBL" id="JAVRRT010000023">
    <property type="protein sequence ID" value="KAK5163790.1"/>
    <property type="molecule type" value="Genomic_DNA"/>
</dbReference>
<gene>
    <name evidence="2" type="ORF">LTR77_010464</name>
</gene>
<feature type="compositionally biased region" description="Polar residues" evidence="1">
    <location>
        <begin position="407"/>
        <end position="417"/>
    </location>
</feature>
<feature type="compositionally biased region" description="Basic and acidic residues" evidence="1">
    <location>
        <begin position="627"/>
        <end position="639"/>
    </location>
</feature>
<proteinExistence type="predicted"/>
<organism evidence="2 3">
    <name type="scientific">Saxophila tyrrhenica</name>
    <dbReference type="NCBI Taxonomy" id="1690608"/>
    <lineage>
        <taxon>Eukaryota</taxon>
        <taxon>Fungi</taxon>
        <taxon>Dikarya</taxon>
        <taxon>Ascomycota</taxon>
        <taxon>Pezizomycotina</taxon>
        <taxon>Dothideomycetes</taxon>
        <taxon>Dothideomycetidae</taxon>
        <taxon>Mycosphaerellales</taxon>
        <taxon>Extremaceae</taxon>
        <taxon>Saxophila</taxon>
    </lineage>
</organism>
<keyword evidence="3" id="KW-1185">Reference proteome</keyword>
<dbReference type="Proteomes" id="UP001337655">
    <property type="component" value="Unassembled WGS sequence"/>
</dbReference>
<evidence type="ECO:0000256" key="1">
    <source>
        <dbReference type="SAM" id="MobiDB-lite"/>
    </source>
</evidence>
<feature type="compositionally biased region" description="Polar residues" evidence="1">
    <location>
        <begin position="166"/>
        <end position="193"/>
    </location>
</feature>
<feature type="compositionally biased region" description="Basic and acidic residues" evidence="1">
    <location>
        <begin position="149"/>
        <end position="159"/>
    </location>
</feature>
<feature type="compositionally biased region" description="Polar residues" evidence="1">
    <location>
        <begin position="508"/>
        <end position="536"/>
    </location>
</feature>
<name>A0AAV9NVH7_9PEZI</name>
<dbReference type="GeneID" id="89931791"/>
<protein>
    <recommendedName>
        <fullName evidence="4">E3 ubiquitin-protein ligase</fullName>
    </recommendedName>
</protein>
<feature type="compositionally biased region" description="Basic and acidic residues" evidence="1">
    <location>
        <begin position="596"/>
        <end position="609"/>
    </location>
</feature>
<feature type="compositionally biased region" description="Low complexity" evidence="1">
    <location>
        <begin position="479"/>
        <end position="488"/>
    </location>
</feature>
<feature type="region of interest" description="Disordered" evidence="1">
    <location>
        <begin position="311"/>
        <end position="690"/>
    </location>
</feature>
<comment type="caution">
    <text evidence="2">The sequence shown here is derived from an EMBL/GenBank/DDBJ whole genome shotgun (WGS) entry which is preliminary data.</text>
</comment>
<evidence type="ECO:0000313" key="2">
    <source>
        <dbReference type="EMBL" id="KAK5163790.1"/>
    </source>
</evidence>
<feature type="compositionally biased region" description="Basic and acidic residues" evidence="1">
    <location>
        <begin position="365"/>
        <end position="403"/>
    </location>
</feature>
<evidence type="ECO:0008006" key="4">
    <source>
        <dbReference type="Google" id="ProtNLM"/>
    </source>
</evidence>
<feature type="compositionally biased region" description="Polar residues" evidence="1">
    <location>
        <begin position="667"/>
        <end position="678"/>
    </location>
</feature>
<evidence type="ECO:0000313" key="3">
    <source>
        <dbReference type="Proteomes" id="UP001337655"/>
    </source>
</evidence>
<accession>A0AAV9NVH7</accession>
<sequence length="769" mass="83187">MAAPTPAGSISLRGAPDVEDAKAGHSCALLLKLDQEVVQDLRKASREKEGLRFTAGSTPKLRIGNRSIDLTLSTEDFRNELYASTAAQSRDFEFLCTVSHRAEIQKPNRTFGGTDAALAESQLLNKMALEKQQKQANQTTITKAFIDPSKNRAEAARKEKFGRKNTPLSSQGVSPSLGTIGTPQAGQAPTSAPASEAEVRLKAMRTPIVHLLAIQPTTIESILNKTHVPQTDLEEILHKSGKKVEGKWQLTDRGYKELDVWDFNYPSQQDRQSAVDNAVRAYDRMRLGKEDKLWQMLLPEKERGKGRVLSRLHLGGGPVNRGLTPSYQPSPAPHVDAVNDSRVTSAANTPRLGATTPRPSSSKGDVMKRLLSKDPKRAQAAEQAKEKKRKEREAAASDREGRPAKKQATQEAATNVKSAEFVRSSDDDSGEEGEITSQPRITKDRPTTKRAKPPTATKDSSPDSSDVATKPKVAKKPTTHGNTTAATTKKVDSPSVKATKPAAAGRATPQTNGNLSAPNTQHKSQRSPQKQDSRPNVPSPLGAARPRVASDVSDRGAVGVQKVKQSGADTPKGLGISNGNGKHPTKTTKPSQSSPEKAEPDKPKAKEQKSTMNGAAVKPDVTNGIVKQHEGSAKRKAEDSPSQGQPGAPAAKHQKKDSGSSQSQKSNADGSPDNNETPRPSPDAIFEGDKGDVAENLTYAHGVQLAERFLYEFYPKYSKLYDKLSAAEAQGETVSKEDRDLLLAMDARLRQMKREIEIASTKEEKKEEE</sequence>
<dbReference type="AlphaFoldDB" id="A0AAV9NVH7"/>
<feature type="region of interest" description="Disordered" evidence="1">
    <location>
        <begin position="136"/>
        <end position="197"/>
    </location>
</feature>